<dbReference type="Gene3D" id="1.20.1600.10">
    <property type="entry name" value="Outer membrane efflux proteins (OEP)"/>
    <property type="match status" value="1"/>
</dbReference>
<proteinExistence type="inferred from homology"/>
<dbReference type="AlphaFoldDB" id="A0A0A0F0N5"/>
<feature type="coiled-coil region" evidence="2">
    <location>
        <begin position="139"/>
        <end position="204"/>
    </location>
</feature>
<keyword evidence="4" id="KW-1185">Reference proteome</keyword>
<name>A0A0A0F0N5_9GAMM</name>
<sequence length="416" mass="45218">MNLRWLMALAFAGTCGAVPSGQAAELLRLEEAVTRSLESNPILAAELAEVRAAESRAERAALPTQFVVGGELENFGGTGAVGGARYAETTLRLSRVIELGGKREARRALGTAEVLRQRNLADSAKLEIASRTTARYVAVAAAQQQLEFARERVKLAEQTRAEVDRWVEAARNPSSDLRAAEIAVAEAELAVEDAEHELASARMTLAASWGAIEPDFTAVTGTLHELPPVEPFEILAARLPMTPTQRDALLQADTIAARRRVAITSATPDIDVSIGVRRLEALDDQGLVMSVSVPLGSRPRANLAIAEADAQLAAVQLRREAQRAESRQALFSLYQEMRHARTEHDALLEEMVPKAEQAYALTQRGFEAGRFSFVTLTQAQRTLFELRERSVDAAARYHTLLVEVERLTALPSGISP</sequence>
<comment type="similarity">
    <text evidence="1">Belongs to the outer membrane factor (OMF) (TC 1.B.17) family.</text>
</comment>
<dbReference type="STRING" id="913325.N799_05020"/>
<accession>A0A0A0F0N5</accession>
<dbReference type="RefSeq" id="WP_036211133.1">
    <property type="nucleotide sequence ID" value="NZ_AVPT01000015.1"/>
</dbReference>
<dbReference type="PANTHER" id="PTHR30203">
    <property type="entry name" value="OUTER MEMBRANE CATION EFFLUX PROTEIN"/>
    <property type="match status" value="1"/>
</dbReference>
<dbReference type="EMBL" id="AVPT01000015">
    <property type="protein sequence ID" value="KGM56155.1"/>
    <property type="molecule type" value="Genomic_DNA"/>
</dbReference>
<organism evidence="3 4">
    <name type="scientific">Lysobacter arseniciresistens ZS79</name>
    <dbReference type="NCBI Taxonomy" id="913325"/>
    <lineage>
        <taxon>Bacteria</taxon>
        <taxon>Pseudomonadati</taxon>
        <taxon>Pseudomonadota</taxon>
        <taxon>Gammaproteobacteria</taxon>
        <taxon>Lysobacterales</taxon>
        <taxon>Lysobacteraceae</taxon>
        <taxon>Novilysobacter</taxon>
    </lineage>
</organism>
<dbReference type="Proteomes" id="UP000029989">
    <property type="component" value="Unassembled WGS sequence"/>
</dbReference>
<keyword evidence="2" id="KW-0175">Coiled coil</keyword>
<dbReference type="InterPro" id="IPR003423">
    <property type="entry name" value="OMP_efflux"/>
</dbReference>
<dbReference type="GO" id="GO:0015562">
    <property type="term" value="F:efflux transmembrane transporter activity"/>
    <property type="evidence" value="ECO:0007669"/>
    <property type="project" value="InterPro"/>
</dbReference>
<dbReference type="InterPro" id="IPR010131">
    <property type="entry name" value="MdtP/NodT-like"/>
</dbReference>
<dbReference type="SUPFAM" id="SSF56954">
    <property type="entry name" value="Outer membrane efflux proteins (OEP)"/>
    <property type="match status" value="1"/>
</dbReference>
<evidence type="ECO:0000313" key="3">
    <source>
        <dbReference type="EMBL" id="KGM56155.1"/>
    </source>
</evidence>
<reference evidence="3 4" key="1">
    <citation type="journal article" date="2015" name="Stand. Genomic Sci.">
        <title>Genomic information of the arsenic-resistant bacterium Lysobacter arseniciresistens type strain ZS79(T) and comparison of Lysobacter draft genomes.</title>
        <authorList>
            <person name="Liu L."/>
            <person name="Zhang S."/>
            <person name="Luo M."/>
            <person name="Wang G."/>
        </authorList>
    </citation>
    <scope>NUCLEOTIDE SEQUENCE [LARGE SCALE GENOMIC DNA]</scope>
    <source>
        <strain evidence="3 4">ZS79</strain>
    </source>
</reference>
<protein>
    <submittedName>
        <fullName evidence="3">Cation transporter</fullName>
    </submittedName>
</protein>
<dbReference type="eggNOG" id="COG1538">
    <property type="taxonomic scope" value="Bacteria"/>
</dbReference>
<gene>
    <name evidence="3" type="ORF">N799_05020</name>
</gene>
<dbReference type="Pfam" id="PF02321">
    <property type="entry name" value="OEP"/>
    <property type="match status" value="2"/>
</dbReference>
<evidence type="ECO:0000313" key="4">
    <source>
        <dbReference type="Proteomes" id="UP000029989"/>
    </source>
</evidence>
<comment type="caution">
    <text evidence="3">The sequence shown here is derived from an EMBL/GenBank/DDBJ whole genome shotgun (WGS) entry which is preliminary data.</text>
</comment>
<evidence type="ECO:0000256" key="1">
    <source>
        <dbReference type="ARBA" id="ARBA00007613"/>
    </source>
</evidence>
<evidence type="ECO:0000256" key="2">
    <source>
        <dbReference type="SAM" id="Coils"/>
    </source>
</evidence>
<dbReference type="PANTHER" id="PTHR30203:SF24">
    <property type="entry name" value="BLR4935 PROTEIN"/>
    <property type="match status" value="1"/>
</dbReference>